<dbReference type="EMBL" id="MLYV02000906">
    <property type="protein sequence ID" value="PSR75314.1"/>
    <property type="molecule type" value="Genomic_DNA"/>
</dbReference>
<evidence type="ECO:0000313" key="2">
    <source>
        <dbReference type="EMBL" id="PSR75314.1"/>
    </source>
</evidence>
<feature type="region of interest" description="Disordered" evidence="1">
    <location>
        <begin position="56"/>
        <end position="244"/>
    </location>
</feature>
<dbReference type="Proteomes" id="UP000186601">
    <property type="component" value="Unassembled WGS sequence"/>
</dbReference>
<protein>
    <submittedName>
        <fullName evidence="2">Uncharacterized protein</fullName>
    </submittedName>
</protein>
<feature type="compositionally biased region" description="Low complexity" evidence="1">
    <location>
        <begin position="56"/>
        <end position="67"/>
    </location>
</feature>
<organism evidence="2 3">
    <name type="scientific">Hermanssonia centrifuga</name>
    <dbReference type="NCBI Taxonomy" id="98765"/>
    <lineage>
        <taxon>Eukaryota</taxon>
        <taxon>Fungi</taxon>
        <taxon>Dikarya</taxon>
        <taxon>Basidiomycota</taxon>
        <taxon>Agaricomycotina</taxon>
        <taxon>Agaricomycetes</taxon>
        <taxon>Polyporales</taxon>
        <taxon>Meruliaceae</taxon>
        <taxon>Hermanssonia</taxon>
    </lineage>
</organism>
<evidence type="ECO:0000256" key="1">
    <source>
        <dbReference type="SAM" id="MobiDB-lite"/>
    </source>
</evidence>
<feature type="compositionally biased region" description="Low complexity" evidence="1">
    <location>
        <begin position="116"/>
        <end position="127"/>
    </location>
</feature>
<proteinExistence type="predicted"/>
<comment type="caution">
    <text evidence="2">The sequence shown here is derived from an EMBL/GenBank/DDBJ whole genome shotgun (WGS) entry which is preliminary data.</text>
</comment>
<reference evidence="2 3" key="1">
    <citation type="submission" date="2018-02" db="EMBL/GenBank/DDBJ databases">
        <title>Genome sequence of the basidiomycete white-rot fungus Phlebia centrifuga.</title>
        <authorList>
            <person name="Granchi Z."/>
            <person name="Peng M."/>
            <person name="de Vries R.P."/>
            <person name="Hilden K."/>
            <person name="Makela M.R."/>
            <person name="Grigoriev I."/>
            <person name="Riley R."/>
        </authorList>
    </citation>
    <scope>NUCLEOTIDE SEQUENCE [LARGE SCALE GENOMIC DNA]</scope>
    <source>
        <strain evidence="2 3">FBCC195</strain>
    </source>
</reference>
<name>A0A2R6NRJ7_9APHY</name>
<accession>A0A2R6NRJ7</accession>
<gene>
    <name evidence="2" type="ORF">PHLCEN_2v9177</name>
</gene>
<sequence length="244" mass="26081">MLVVWCMLRRRRKEIDDDFEEGYPPFPIKLRKPHEKVAGIDDPPIPFDPYGYGAVSASSPSEGVSGSFAGRPRAASVRRRNPTSSEGYPHSMPPIPLIPLSDDIYRRTTPPAVPTSVGSIPSGSGSSERLAVHRPLQVMNPTPTSAPPARDTKDPMIYLSANRGLEVRAGSSDPLQNASPSGPLASGSHTADGDNTLHGSSYVPFVHRDGGSLPIPNPPPRSRVVEGADTPRVPTDAPPPAYQE</sequence>
<keyword evidence="3" id="KW-1185">Reference proteome</keyword>
<dbReference type="AlphaFoldDB" id="A0A2R6NRJ7"/>
<evidence type="ECO:0000313" key="3">
    <source>
        <dbReference type="Proteomes" id="UP000186601"/>
    </source>
</evidence>